<dbReference type="PANTHER" id="PTHR10585">
    <property type="entry name" value="ER LUMEN PROTEIN RETAINING RECEPTOR"/>
    <property type="match status" value="1"/>
</dbReference>
<evidence type="ECO:0000256" key="8">
    <source>
        <dbReference type="ARBA" id="ARBA00022989"/>
    </source>
</evidence>
<evidence type="ECO:0000256" key="5">
    <source>
        <dbReference type="ARBA" id="ARBA00022824"/>
    </source>
</evidence>
<keyword evidence="4" id="KW-0812">Transmembrane</keyword>
<dbReference type="Proteomes" id="UP000824120">
    <property type="component" value="Chromosome 3"/>
</dbReference>
<evidence type="ECO:0000256" key="9">
    <source>
        <dbReference type="ARBA" id="ARBA00023136"/>
    </source>
</evidence>
<keyword evidence="10" id="KW-0675">Receptor</keyword>
<keyword evidence="6" id="KW-0931">ER-Golgi transport</keyword>
<proteinExistence type="inferred from homology"/>
<evidence type="ECO:0000256" key="1">
    <source>
        <dbReference type="ARBA" id="ARBA00004477"/>
    </source>
</evidence>
<keyword evidence="12" id="KW-1185">Reference proteome</keyword>
<organism evidence="11 12">
    <name type="scientific">Solanum commersonii</name>
    <name type="common">Commerson's wild potato</name>
    <name type="synonym">Commerson's nightshade</name>
    <dbReference type="NCBI Taxonomy" id="4109"/>
    <lineage>
        <taxon>Eukaryota</taxon>
        <taxon>Viridiplantae</taxon>
        <taxon>Streptophyta</taxon>
        <taxon>Embryophyta</taxon>
        <taxon>Tracheophyta</taxon>
        <taxon>Spermatophyta</taxon>
        <taxon>Magnoliopsida</taxon>
        <taxon>eudicotyledons</taxon>
        <taxon>Gunneridae</taxon>
        <taxon>Pentapetalae</taxon>
        <taxon>asterids</taxon>
        <taxon>lamiids</taxon>
        <taxon>Solanales</taxon>
        <taxon>Solanaceae</taxon>
        <taxon>Solanoideae</taxon>
        <taxon>Solaneae</taxon>
        <taxon>Solanum</taxon>
    </lineage>
</organism>
<keyword evidence="9" id="KW-0472">Membrane</keyword>
<sequence length="66" mass="7333">MESEWLSVLSKNVIPFAALALLIHPSTSHLFVNRVFWTFCAYLKAASALPQLRVMQNTKGNGGDQI</sequence>
<comment type="subcellular location">
    <subcellularLocation>
        <location evidence="1">Endoplasmic reticulum membrane</location>
        <topology evidence="1">Multi-pass membrane protein</topology>
    </subcellularLocation>
</comment>
<accession>A0A9J5ZS73</accession>
<evidence type="ECO:0000313" key="11">
    <source>
        <dbReference type="EMBL" id="KAG5615065.1"/>
    </source>
</evidence>
<dbReference type="GO" id="GO:0015031">
    <property type="term" value="P:protein transport"/>
    <property type="evidence" value="ECO:0007669"/>
    <property type="project" value="UniProtKB-KW"/>
</dbReference>
<keyword evidence="8" id="KW-1133">Transmembrane helix</keyword>
<keyword evidence="5" id="KW-0256">Endoplasmic reticulum</keyword>
<protein>
    <submittedName>
        <fullName evidence="11">Uncharacterized protein</fullName>
    </submittedName>
</protein>
<dbReference type="GO" id="GO:0046923">
    <property type="term" value="F:ER retention sequence binding"/>
    <property type="evidence" value="ECO:0007669"/>
    <property type="project" value="InterPro"/>
</dbReference>
<gene>
    <name evidence="11" type="ORF">H5410_014889</name>
</gene>
<keyword evidence="3" id="KW-0813">Transport</keyword>
<evidence type="ECO:0000256" key="3">
    <source>
        <dbReference type="ARBA" id="ARBA00022448"/>
    </source>
</evidence>
<evidence type="ECO:0000256" key="10">
    <source>
        <dbReference type="ARBA" id="ARBA00023170"/>
    </source>
</evidence>
<evidence type="ECO:0000313" key="12">
    <source>
        <dbReference type="Proteomes" id="UP000824120"/>
    </source>
</evidence>
<evidence type="ECO:0000256" key="4">
    <source>
        <dbReference type="ARBA" id="ARBA00022692"/>
    </source>
</evidence>
<name>A0A9J5ZS73_SOLCO</name>
<comment type="caution">
    <text evidence="11">The sequence shown here is derived from an EMBL/GenBank/DDBJ whole genome shotgun (WGS) entry which is preliminary data.</text>
</comment>
<dbReference type="AlphaFoldDB" id="A0A9J5ZS73"/>
<dbReference type="GO" id="GO:0006621">
    <property type="term" value="P:protein retention in ER lumen"/>
    <property type="evidence" value="ECO:0007669"/>
    <property type="project" value="InterPro"/>
</dbReference>
<dbReference type="GO" id="GO:0016192">
    <property type="term" value="P:vesicle-mediated transport"/>
    <property type="evidence" value="ECO:0007669"/>
    <property type="project" value="UniProtKB-KW"/>
</dbReference>
<dbReference type="Pfam" id="PF00810">
    <property type="entry name" value="ER_lumen_recept"/>
    <property type="match status" value="1"/>
</dbReference>
<reference evidence="11 12" key="1">
    <citation type="submission" date="2020-09" db="EMBL/GenBank/DDBJ databases">
        <title>De no assembly of potato wild relative species, Solanum commersonii.</title>
        <authorList>
            <person name="Cho K."/>
        </authorList>
    </citation>
    <scope>NUCLEOTIDE SEQUENCE [LARGE SCALE GENOMIC DNA]</scope>
    <source>
        <strain evidence="11">LZ3.2</strain>
        <tissue evidence="11">Leaf</tissue>
    </source>
</reference>
<evidence type="ECO:0000256" key="2">
    <source>
        <dbReference type="ARBA" id="ARBA00010120"/>
    </source>
</evidence>
<evidence type="ECO:0000256" key="7">
    <source>
        <dbReference type="ARBA" id="ARBA00022927"/>
    </source>
</evidence>
<comment type="similarity">
    <text evidence="2">Belongs to the ERD2 family.</text>
</comment>
<dbReference type="GO" id="GO:0005789">
    <property type="term" value="C:endoplasmic reticulum membrane"/>
    <property type="evidence" value="ECO:0007669"/>
    <property type="project" value="UniProtKB-SubCell"/>
</dbReference>
<evidence type="ECO:0000256" key="6">
    <source>
        <dbReference type="ARBA" id="ARBA00022892"/>
    </source>
</evidence>
<dbReference type="OrthoDB" id="995290at2759"/>
<dbReference type="InterPro" id="IPR000133">
    <property type="entry name" value="ER_ret_rcpt"/>
</dbReference>
<dbReference type="EMBL" id="JACXVP010000003">
    <property type="protein sequence ID" value="KAG5615065.1"/>
    <property type="molecule type" value="Genomic_DNA"/>
</dbReference>
<keyword evidence="7" id="KW-0653">Protein transport</keyword>